<evidence type="ECO:0000313" key="10">
    <source>
        <dbReference type="EMBL" id="MEB3965870.1"/>
    </source>
</evidence>
<evidence type="ECO:0000259" key="8">
    <source>
        <dbReference type="PROSITE" id="PS50968"/>
    </source>
</evidence>
<evidence type="ECO:0000256" key="1">
    <source>
        <dbReference type="ARBA" id="ARBA00001938"/>
    </source>
</evidence>
<feature type="domain" description="Lipoyl-binding" evidence="8">
    <location>
        <begin position="4"/>
        <end position="79"/>
    </location>
</feature>
<keyword evidence="4 6" id="KW-0450">Lipoyl</keyword>
<dbReference type="Gene3D" id="4.10.320.10">
    <property type="entry name" value="E3-binding domain"/>
    <property type="match status" value="1"/>
</dbReference>
<dbReference type="Pfam" id="PF00364">
    <property type="entry name" value="Biotin_lipoyl"/>
    <property type="match status" value="1"/>
</dbReference>
<feature type="compositionally biased region" description="Low complexity" evidence="7">
    <location>
        <begin position="87"/>
        <end position="101"/>
    </location>
</feature>
<evidence type="ECO:0000256" key="5">
    <source>
        <dbReference type="ARBA" id="ARBA00023315"/>
    </source>
</evidence>
<reference evidence="10 11" key="1">
    <citation type="submission" date="2022-10" db="EMBL/GenBank/DDBJ databases">
        <authorList>
            <person name="Xie J."/>
            <person name="Shen N."/>
        </authorList>
    </citation>
    <scope>NUCLEOTIDE SEQUENCE [LARGE SCALE GENOMIC DNA]</scope>
    <source>
        <strain evidence="10 11">DSM 41681</strain>
    </source>
</reference>
<dbReference type="SUPFAM" id="SSF52777">
    <property type="entry name" value="CoA-dependent acyltransferases"/>
    <property type="match status" value="1"/>
</dbReference>
<proteinExistence type="inferred from homology"/>
<organism evidence="10 11">
    <name type="scientific">Streptomyces kunmingensis</name>
    <dbReference type="NCBI Taxonomy" id="68225"/>
    <lineage>
        <taxon>Bacteria</taxon>
        <taxon>Bacillati</taxon>
        <taxon>Actinomycetota</taxon>
        <taxon>Actinomycetes</taxon>
        <taxon>Kitasatosporales</taxon>
        <taxon>Streptomycetaceae</taxon>
        <taxon>Streptomyces</taxon>
    </lineage>
</organism>
<protein>
    <recommendedName>
        <fullName evidence="6">Dihydrolipoamide acetyltransferase component of pyruvate dehydrogenase complex</fullName>
        <ecNumber evidence="6">2.3.1.-</ecNumber>
    </recommendedName>
</protein>
<keyword evidence="11" id="KW-1185">Reference proteome</keyword>
<dbReference type="PANTHER" id="PTHR43178:SF5">
    <property type="entry name" value="LIPOAMIDE ACYLTRANSFERASE COMPONENT OF BRANCHED-CHAIN ALPHA-KETO ACID DEHYDROGENASE COMPLEX, MITOCHONDRIAL"/>
    <property type="match status" value="1"/>
</dbReference>
<evidence type="ECO:0000256" key="3">
    <source>
        <dbReference type="ARBA" id="ARBA00022679"/>
    </source>
</evidence>
<keyword evidence="3 6" id="KW-0808">Transferase</keyword>
<dbReference type="InterPro" id="IPR011053">
    <property type="entry name" value="Single_hybrid_motif"/>
</dbReference>
<dbReference type="Pfam" id="PF00198">
    <property type="entry name" value="2-oxoacid_dh"/>
    <property type="match status" value="1"/>
</dbReference>
<dbReference type="SUPFAM" id="SSF51230">
    <property type="entry name" value="Single hybrid motif"/>
    <property type="match status" value="1"/>
</dbReference>
<dbReference type="InterPro" id="IPR004167">
    <property type="entry name" value="PSBD"/>
</dbReference>
<dbReference type="InterPro" id="IPR050743">
    <property type="entry name" value="2-oxoacid_DH_E2_comp"/>
</dbReference>
<dbReference type="InterPro" id="IPR036625">
    <property type="entry name" value="E3-bd_dom_sf"/>
</dbReference>
<dbReference type="Gene3D" id="3.30.559.10">
    <property type="entry name" value="Chloramphenicol acetyltransferase-like domain"/>
    <property type="match status" value="1"/>
</dbReference>
<dbReference type="EMBL" id="JAOZYB010000346">
    <property type="protein sequence ID" value="MEB3965870.1"/>
    <property type="molecule type" value="Genomic_DNA"/>
</dbReference>
<evidence type="ECO:0000313" key="11">
    <source>
        <dbReference type="Proteomes" id="UP001352223"/>
    </source>
</evidence>
<comment type="caution">
    <text evidence="10">The sequence shown here is derived from an EMBL/GenBank/DDBJ whole genome shotgun (WGS) entry which is preliminary data.</text>
</comment>
<comment type="cofactor">
    <cofactor evidence="1 6">
        <name>(R)-lipoate</name>
        <dbReference type="ChEBI" id="CHEBI:83088"/>
    </cofactor>
</comment>
<comment type="similarity">
    <text evidence="2 6">Belongs to the 2-oxoacid dehydrogenase family.</text>
</comment>
<dbReference type="InterPro" id="IPR001078">
    <property type="entry name" value="2-oxoacid_DH_actylTfrase"/>
</dbReference>
<evidence type="ECO:0000256" key="7">
    <source>
        <dbReference type="SAM" id="MobiDB-lite"/>
    </source>
</evidence>
<evidence type="ECO:0000259" key="9">
    <source>
        <dbReference type="PROSITE" id="PS51826"/>
    </source>
</evidence>
<dbReference type="SUPFAM" id="SSF47005">
    <property type="entry name" value="Peripheral subunit-binding domain of 2-oxo acid dehydrogenase complex"/>
    <property type="match status" value="1"/>
</dbReference>
<dbReference type="RefSeq" id="WP_324774539.1">
    <property type="nucleotide sequence ID" value="NZ_BAAATS010000017.1"/>
</dbReference>
<dbReference type="PROSITE" id="PS51826">
    <property type="entry name" value="PSBD"/>
    <property type="match status" value="1"/>
</dbReference>
<sequence>MAQVLEFKLPDLGEGLTEAEIVRWLVSVGDVVAVDQPVVEVETAKAMVEVPCPYGGVVTARFGEEGSELPVGAPLLTVAVGATEPPAGDVVPDGPGGAVPDSSEGSGNVLVGYGTAAPPARRRRVRSGLTAGGAGQGAGPVFAGPGLADPAPSRTPGGLADPAPLRAPGGSAAAVRTPDAAVEVVAAGSGGPVPVISPIVRKLARDCGLDLREVVGSGPEGLILRTDVERAIAARTEVAAPAAEAPAPVAAPQGHRTPLRGIRGAVADKLSRSRREIPDATCWVDADATELMHARVAMNSATGPSAGPKISVLALLARICTAALARYPELNATVDTERREIVRLDEVHLGFAAQTARGLVVPVVRDAHARGAESLSAEFKRLTDAARDGTLTPGELTGGTFTLNNYGVFGVDGSTPIINHPEAAMLGVGRITPKPWVHEGELAVRQVVQLSLTFDHRVCDGGTAGGFLRFVADCVERPAVLLRTL</sequence>
<accession>A0ABU6CPM9</accession>
<evidence type="ECO:0000256" key="6">
    <source>
        <dbReference type="RuleBase" id="RU003423"/>
    </source>
</evidence>
<keyword evidence="5 6" id="KW-0012">Acyltransferase</keyword>
<evidence type="ECO:0000256" key="2">
    <source>
        <dbReference type="ARBA" id="ARBA00007317"/>
    </source>
</evidence>
<evidence type="ECO:0000256" key="4">
    <source>
        <dbReference type="ARBA" id="ARBA00022823"/>
    </source>
</evidence>
<dbReference type="InterPro" id="IPR023213">
    <property type="entry name" value="CAT-like_dom_sf"/>
</dbReference>
<dbReference type="Gene3D" id="2.40.50.100">
    <property type="match status" value="1"/>
</dbReference>
<feature type="region of interest" description="Disordered" evidence="7">
    <location>
        <begin position="87"/>
        <end position="171"/>
    </location>
</feature>
<dbReference type="PROSITE" id="PS50968">
    <property type="entry name" value="BIOTINYL_LIPOYL"/>
    <property type="match status" value="1"/>
</dbReference>
<dbReference type="CDD" id="cd06849">
    <property type="entry name" value="lipoyl_domain"/>
    <property type="match status" value="1"/>
</dbReference>
<name>A0ABU6CPM9_9ACTN</name>
<dbReference type="PANTHER" id="PTHR43178">
    <property type="entry name" value="DIHYDROLIPOAMIDE ACETYLTRANSFERASE COMPONENT OF PYRUVATE DEHYDROGENASE COMPLEX"/>
    <property type="match status" value="1"/>
</dbReference>
<dbReference type="Proteomes" id="UP001352223">
    <property type="component" value="Unassembled WGS sequence"/>
</dbReference>
<feature type="domain" description="Peripheral subunit-binding (PSBD)" evidence="9">
    <location>
        <begin position="195"/>
        <end position="232"/>
    </location>
</feature>
<dbReference type="Pfam" id="PF02817">
    <property type="entry name" value="E3_binding"/>
    <property type="match status" value="1"/>
</dbReference>
<gene>
    <name evidence="10" type="ORF">OKJ48_37455</name>
</gene>
<dbReference type="InterPro" id="IPR000089">
    <property type="entry name" value="Biotin_lipoyl"/>
</dbReference>
<dbReference type="EC" id="2.3.1.-" evidence="6"/>